<feature type="compositionally biased region" description="Basic and acidic residues" evidence="1">
    <location>
        <begin position="75"/>
        <end position="93"/>
    </location>
</feature>
<feature type="region of interest" description="Disordered" evidence="1">
    <location>
        <begin position="417"/>
        <end position="545"/>
    </location>
</feature>
<keyword evidence="3" id="KW-1185">Reference proteome</keyword>
<evidence type="ECO:0000256" key="1">
    <source>
        <dbReference type="SAM" id="MobiDB-lite"/>
    </source>
</evidence>
<feature type="compositionally biased region" description="Basic and acidic residues" evidence="1">
    <location>
        <begin position="457"/>
        <end position="466"/>
    </location>
</feature>
<dbReference type="Proteomes" id="UP001437256">
    <property type="component" value="Unassembled WGS sequence"/>
</dbReference>
<feature type="non-terminal residue" evidence="2">
    <location>
        <position position="545"/>
    </location>
</feature>
<dbReference type="EMBL" id="JBBXMP010001248">
    <property type="protein sequence ID" value="KAL0056595.1"/>
    <property type="molecule type" value="Genomic_DNA"/>
</dbReference>
<feature type="region of interest" description="Disordered" evidence="1">
    <location>
        <begin position="75"/>
        <end position="109"/>
    </location>
</feature>
<gene>
    <name evidence="2" type="ORF">AAF712_016800</name>
</gene>
<sequence length="545" mass="61490">MASSDQPKKHRGAKSWFPPEEHAWLFKRAEEPSFVAAALGDSRKVWQVEVQASTREFNDKFGDKIKAMLDAYEAQREAEKNKEQQQQKEKDGAGEGASTSPQGTVTGDVGNVRELEYPHNCPVHLEQLWRNRKSEILRKSRQDNPQQTAPVRLELAAPRTPQKVYNDTVRPMINKEVNDERAEYGISHLKHPGMLATRLAESFRNAPAEILERCKRVAQEEEAQMLMDNNMIYMAQEHLPGYLGSVVNSLAGTRPGQVGNLWFHGLGAYRDRDETLKFFSVDTVSEDVFGSNIPFSRQPFYPAFFERVQRYASDQVLPNRSVANGIGPLPAFDLEDVSMSRQRSMLSDHIQSHFCLVFKDDGVVPWDRICADPDRFLLVKPTTFTFTDPATMPAEQLRLAVEYFWHQPNVFKAPLEGAGDLDHPIDRSSPSAPTVFPSKASDARKEPEPVSPEEQDEIRMEKRAGSERTAGQPAEKRARVTKKRDRSNKPPLQDSGRETRAQVMKRKKADPPAEGSQNVKPRTLVQSGNGWDLYLETITPPGSVA</sequence>
<organism evidence="2 3">
    <name type="scientific">Marasmius tenuissimus</name>
    <dbReference type="NCBI Taxonomy" id="585030"/>
    <lineage>
        <taxon>Eukaryota</taxon>
        <taxon>Fungi</taxon>
        <taxon>Dikarya</taxon>
        <taxon>Basidiomycota</taxon>
        <taxon>Agaricomycotina</taxon>
        <taxon>Agaricomycetes</taxon>
        <taxon>Agaricomycetidae</taxon>
        <taxon>Agaricales</taxon>
        <taxon>Marasmiineae</taxon>
        <taxon>Marasmiaceae</taxon>
        <taxon>Marasmius</taxon>
    </lineage>
</organism>
<feature type="compositionally biased region" description="Polar residues" evidence="1">
    <location>
        <begin position="515"/>
        <end position="529"/>
    </location>
</feature>
<accession>A0ABR2Z4Z9</accession>
<evidence type="ECO:0000313" key="3">
    <source>
        <dbReference type="Proteomes" id="UP001437256"/>
    </source>
</evidence>
<reference evidence="2 3" key="1">
    <citation type="submission" date="2024-05" db="EMBL/GenBank/DDBJ databases">
        <title>A draft genome resource for the thread blight pathogen Marasmius tenuissimus strain MS-2.</title>
        <authorList>
            <person name="Yulfo-Soto G.E."/>
            <person name="Baruah I.K."/>
            <person name="Amoako-Attah I."/>
            <person name="Bukari Y."/>
            <person name="Meinhardt L.W."/>
            <person name="Bailey B.A."/>
            <person name="Cohen S.P."/>
        </authorList>
    </citation>
    <scope>NUCLEOTIDE SEQUENCE [LARGE SCALE GENOMIC DNA]</scope>
    <source>
        <strain evidence="2 3">MS-2</strain>
    </source>
</reference>
<comment type="caution">
    <text evidence="2">The sequence shown here is derived from an EMBL/GenBank/DDBJ whole genome shotgun (WGS) entry which is preliminary data.</text>
</comment>
<evidence type="ECO:0000313" key="2">
    <source>
        <dbReference type="EMBL" id="KAL0056595.1"/>
    </source>
</evidence>
<proteinExistence type="predicted"/>
<protein>
    <submittedName>
        <fullName evidence="2">Uncharacterized protein</fullName>
    </submittedName>
</protein>
<name>A0ABR2Z4Z9_9AGAR</name>